<dbReference type="PROSITE" id="PS50943">
    <property type="entry name" value="HTH_CROC1"/>
    <property type="match status" value="1"/>
</dbReference>
<dbReference type="Gene3D" id="1.10.260.40">
    <property type="entry name" value="lambda repressor-like DNA-binding domains"/>
    <property type="match status" value="1"/>
</dbReference>
<dbReference type="CDD" id="cd00093">
    <property type="entry name" value="HTH_XRE"/>
    <property type="match status" value="1"/>
</dbReference>
<dbReference type="GeneID" id="99507880"/>
<dbReference type="EMBL" id="CP032092">
    <property type="protein sequence ID" value="AXV67734.1"/>
    <property type="molecule type" value="Genomic_DNA"/>
</dbReference>
<evidence type="ECO:0000313" key="2">
    <source>
        <dbReference type="EMBL" id="AXV67734.1"/>
    </source>
</evidence>
<reference evidence="2 3" key="1">
    <citation type="submission" date="2018-08" db="EMBL/GenBank/DDBJ databases">
        <title>Draft genome sequence of Pseudoalteromonas donghaensis HJ51.</title>
        <authorList>
            <person name="Oh J."/>
            <person name="Roh D."/>
        </authorList>
    </citation>
    <scope>NUCLEOTIDE SEQUENCE [LARGE SCALE GENOMIC DNA]</scope>
    <source>
        <strain evidence="2 3">HJ51</strain>
        <plasmid evidence="2 3">unnamed2</plasmid>
    </source>
</reference>
<dbReference type="GO" id="GO:0003677">
    <property type="term" value="F:DNA binding"/>
    <property type="evidence" value="ECO:0007669"/>
    <property type="project" value="InterPro"/>
</dbReference>
<feature type="domain" description="HTH cro/C1-type" evidence="1">
    <location>
        <begin position="15"/>
        <end position="70"/>
    </location>
</feature>
<dbReference type="Proteomes" id="UP000264605">
    <property type="component" value="Plasmid unnamed2"/>
</dbReference>
<proteinExistence type="predicted"/>
<sequence>MEISVSSAKQLGKLISAVRKSQGLDQKTIGEFSGNSINTVGDFEKGSGSLSVNRLFDLMESLGIEMKIDFALPPSDTSAQKKLIKCINEIVDHE</sequence>
<dbReference type="RefSeq" id="WP_118845576.1">
    <property type="nucleotide sequence ID" value="NZ_CP032092.1"/>
</dbReference>
<geneLocation type="plasmid" evidence="2 3">
    <name>unnamed2</name>
</geneLocation>
<dbReference type="Pfam" id="PF01381">
    <property type="entry name" value="HTH_3"/>
    <property type="match status" value="1"/>
</dbReference>
<evidence type="ECO:0000259" key="1">
    <source>
        <dbReference type="PROSITE" id="PS50943"/>
    </source>
</evidence>
<dbReference type="InterPro" id="IPR010982">
    <property type="entry name" value="Lambda_DNA-bd_dom_sf"/>
</dbReference>
<dbReference type="InterPro" id="IPR001387">
    <property type="entry name" value="Cro/C1-type_HTH"/>
</dbReference>
<gene>
    <name evidence="2" type="ORF">D0907_20615</name>
</gene>
<accession>A0AAD0WEN8</accession>
<dbReference type="SUPFAM" id="SSF47413">
    <property type="entry name" value="lambda repressor-like DNA-binding domains"/>
    <property type="match status" value="1"/>
</dbReference>
<name>A0AAD0WEN8_9GAMM</name>
<keyword evidence="2" id="KW-0614">Plasmid</keyword>
<dbReference type="AlphaFoldDB" id="A0AAD0WEN8"/>
<organism evidence="2 3">
    <name type="scientific">Pseudoalteromonas lipolytica</name>
    <dbReference type="NCBI Taxonomy" id="570156"/>
    <lineage>
        <taxon>Bacteria</taxon>
        <taxon>Pseudomonadati</taxon>
        <taxon>Pseudomonadota</taxon>
        <taxon>Gammaproteobacteria</taxon>
        <taxon>Alteromonadales</taxon>
        <taxon>Pseudoalteromonadaceae</taxon>
        <taxon>Pseudoalteromonas</taxon>
    </lineage>
</organism>
<evidence type="ECO:0000313" key="3">
    <source>
        <dbReference type="Proteomes" id="UP000264605"/>
    </source>
</evidence>
<protein>
    <submittedName>
        <fullName evidence="2">Helix-turn-helix domain-containing protein</fullName>
    </submittedName>
</protein>
<dbReference type="KEGG" id="pdj:D0907_20615"/>